<dbReference type="InterPro" id="IPR055348">
    <property type="entry name" value="DctQ"/>
</dbReference>
<evidence type="ECO:0000313" key="9">
    <source>
        <dbReference type="EMBL" id="MCK7613019.1"/>
    </source>
</evidence>
<keyword evidence="6 7" id="KW-0472">Membrane</keyword>
<keyword evidence="4 7" id="KW-0812">Transmembrane</keyword>
<keyword evidence="5 7" id="KW-1133">Transmembrane helix</keyword>
<name>A0ABT0GUB4_9HYPH</name>
<evidence type="ECO:0000313" key="10">
    <source>
        <dbReference type="Proteomes" id="UP001431221"/>
    </source>
</evidence>
<evidence type="ECO:0000256" key="7">
    <source>
        <dbReference type="RuleBase" id="RU369079"/>
    </source>
</evidence>
<feature type="transmembrane region" description="Helical" evidence="7">
    <location>
        <begin position="12"/>
        <end position="38"/>
    </location>
</feature>
<feature type="domain" description="Tripartite ATP-independent periplasmic transporters DctQ component" evidence="8">
    <location>
        <begin position="29"/>
        <end position="156"/>
    </location>
</feature>
<comment type="subcellular location">
    <subcellularLocation>
        <location evidence="7">Cell inner membrane</location>
        <topology evidence="7">Multi-pass membrane protein</topology>
    </subcellularLocation>
    <subcellularLocation>
        <location evidence="1">Cell membrane</location>
        <topology evidence="1">Multi-pass membrane protein</topology>
    </subcellularLocation>
</comment>
<evidence type="ECO:0000256" key="2">
    <source>
        <dbReference type="ARBA" id="ARBA00022448"/>
    </source>
</evidence>
<comment type="function">
    <text evidence="7">Part of the tripartite ATP-independent periplasmic (TRAP) transport system.</text>
</comment>
<sequence>MAETLLSILSRINRAVAIAVGLLFLTCAGLVLIDIGLRQLGASLGGTDEISGYVMAIGTAWGMAFGLTELSHIRIDFLRRSVGLPMGRAVLDLLSMFTLASTISVVALKCWPVVATTLRNSSHANTPLETPLALVQLPWFAGWVWFAVTAWLTLIAALLLVFQGQFEKSEQAIGAFPEEETV</sequence>
<feature type="transmembrane region" description="Helical" evidence="7">
    <location>
        <begin position="89"/>
        <end position="108"/>
    </location>
</feature>
<protein>
    <recommendedName>
        <fullName evidence="7">TRAP transporter small permease protein</fullName>
    </recommendedName>
</protein>
<evidence type="ECO:0000256" key="3">
    <source>
        <dbReference type="ARBA" id="ARBA00022475"/>
    </source>
</evidence>
<feature type="transmembrane region" description="Helical" evidence="7">
    <location>
        <begin position="50"/>
        <end position="68"/>
    </location>
</feature>
<evidence type="ECO:0000256" key="4">
    <source>
        <dbReference type="ARBA" id="ARBA00022692"/>
    </source>
</evidence>
<evidence type="ECO:0000256" key="5">
    <source>
        <dbReference type="ARBA" id="ARBA00022989"/>
    </source>
</evidence>
<organism evidence="9 10">
    <name type="scientific">Roseibium sediminicola</name>
    <dbReference type="NCBI Taxonomy" id="2933272"/>
    <lineage>
        <taxon>Bacteria</taxon>
        <taxon>Pseudomonadati</taxon>
        <taxon>Pseudomonadota</taxon>
        <taxon>Alphaproteobacteria</taxon>
        <taxon>Hyphomicrobiales</taxon>
        <taxon>Stappiaceae</taxon>
        <taxon>Roseibium</taxon>
    </lineage>
</organism>
<evidence type="ECO:0000256" key="1">
    <source>
        <dbReference type="ARBA" id="ARBA00004651"/>
    </source>
</evidence>
<comment type="similarity">
    <text evidence="7">Belongs to the TRAP transporter small permease family.</text>
</comment>
<reference evidence="9" key="1">
    <citation type="submission" date="2022-04" db="EMBL/GenBank/DDBJ databases">
        <title>Roseibium sp. CAU 1639 isolated from mud.</title>
        <authorList>
            <person name="Kim W."/>
        </authorList>
    </citation>
    <scope>NUCLEOTIDE SEQUENCE</scope>
    <source>
        <strain evidence="9">CAU 1639</strain>
    </source>
</reference>
<evidence type="ECO:0000256" key="6">
    <source>
        <dbReference type="ARBA" id="ARBA00023136"/>
    </source>
</evidence>
<dbReference type="Pfam" id="PF04290">
    <property type="entry name" value="DctQ"/>
    <property type="match status" value="1"/>
</dbReference>
<gene>
    <name evidence="9" type="ORF">M0H32_12655</name>
</gene>
<feature type="transmembrane region" description="Helical" evidence="7">
    <location>
        <begin position="140"/>
        <end position="162"/>
    </location>
</feature>
<dbReference type="EMBL" id="JALNMJ010000007">
    <property type="protein sequence ID" value="MCK7613019.1"/>
    <property type="molecule type" value="Genomic_DNA"/>
</dbReference>
<proteinExistence type="inferred from homology"/>
<accession>A0ABT0GUB4</accession>
<comment type="caution">
    <text evidence="9">The sequence shown here is derived from an EMBL/GenBank/DDBJ whole genome shotgun (WGS) entry which is preliminary data.</text>
</comment>
<keyword evidence="7" id="KW-0997">Cell inner membrane</keyword>
<dbReference type="RefSeq" id="WP_248154469.1">
    <property type="nucleotide sequence ID" value="NZ_JALNMJ010000007.1"/>
</dbReference>
<keyword evidence="3" id="KW-1003">Cell membrane</keyword>
<comment type="subunit">
    <text evidence="7">The complex comprises the extracytoplasmic solute receptor protein and the two transmembrane proteins.</text>
</comment>
<keyword evidence="10" id="KW-1185">Reference proteome</keyword>
<keyword evidence="2 7" id="KW-0813">Transport</keyword>
<dbReference type="Proteomes" id="UP001431221">
    <property type="component" value="Unassembled WGS sequence"/>
</dbReference>
<evidence type="ECO:0000259" key="8">
    <source>
        <dbReference type="Pfam" id="PF04290"/>
    </source>
</evidence>